<accession>A0A250WVR7</accession>
<dbReference type="InterPro" id="IPR047664">
    <property type="entry name" value="SWEET"/>
</dbReference>
<dbReference type="GO" id="GO:0051119">
    <property type="term" value="F:sugar transmembrane transporter activity"/>
    <property type="evidence" value="ECO:0007669"/>
    <property type="project" value="InterPro"/>
</dbReference>
<dbReference type="InterPro" id="IPR004316">
    <property type="entry name" value="SWEET_rpt"/>
</dbReference>
<dbReference type="OrthoDB" id="409725at2759"/>
<comment type="similarity">
    <text evidence="3 12">Belongs to the SWEET sugar transporter family.</text>
</comment>
<comment type="subcellular location">
    <subcellularLocation>
        <location evidence="1">Cell membrane</location>
        <topology evidence="1">Multi-pass membrane protein</topology>
    </subcellularLocation>
    <subcellularLocation>
        <location evidence="2">Golgi apparatus membrane</location>
        <topology evidence="2">Multi-pass membrane protein</topology>
    </subcellularLocation>
</comment>
<feature type="transmembrane region" description="Helical" evidence="12">
    <location>
        <begin position="75"/>
        <end position="94"/>
    </location>
</feature>
<reference evidence="13 14" key="1">
    <citation type="submission" date="2017-08" db="EMBL/GenBank/DDBJ databases">
        <title>Acidophilic green algal genome provides insights into adaptation to an acidic environment.</title>
        <authorList>
            <person name="Hirooka S."/>
            <person name="Hirose Y."/>
            <person name="Kanesaki Y."/>
            <person name="Higuchi S."/>
            <person name="Fujiwara T."/>
            <person name="Onuma R."/>
            <person name="Era A."/>
            <person name="Ohbayashi R."/>
            <person name="Uzuka A."/>
            <person name="Nozaki H."/>
            <person name="Yoshikawa H."/>
            <person name="Miyagishima S.Y."/>
        </authorList>
    </citation>
    <scope>NUCLEOTIDE SEQUENCE [LARGE SCALE GENOMIC DNA]</scope>
    <source>
        <strain evidence="13 14">NIES-2499</strain>
    </source>
</reference>
<dbReference type="Proteomes" id="UP000232323">
    <property type="component" value="Unassembled WGS sequence"/>
</dbReference>
<dbReference type="PANTHER" id="PTHR10791">
    <property type="entry name" value="RAG1-ACTIVATING PROTEIN 1"/>
    <property type="match status" value="1"/>
</dbReference>
<keyword evidence="5" id="KW-1003">Cell membrane</keyword>
<dbReference type="GO" id="GO:0000139">
    <property type="term" value="C:Golgi membrane"/>
    <property type="evidence" value="ECO:0007669"/>
    <property type="project" value="UniProtKB-SubCell"/>
</dbReference>
<keyword evidence="11 12" id="KW-0472">Membrane</keyword>
<feature type="transmembrane region" description="Helical" evidence="12">
    <location>
        <begin position="136"/>
        <end position="153"/>
    </location>
</feature>
<feature type="transmembrane region" description="Helical" evidence="12">
    <location>
        <begin position="165"/>
        <end position="186"/>
    </location>
</feature>
<keyword evidence="6 12" id="KW-0762">Sugar transport</keyword>
<protein>
    <recommendedName>
        <fullName evidence="12">Bidirectional sugar transporter SWEET</fullName>
    </recommendedName>
</protein>
<evidence type="ECO:0000256" key="4">
    <source>
        <dbReference type="ARBA" id="ARBA00022448"/>
    </source>
</evidence>
<keyword evidence="7 12" id="KW-0812">Transmembrane</keyword>
<dbReference type="EMBL" id="BEGY01000009">
    <property type="protein sequence ID" value="GAX74934.1"/>
    <property type="molecule type" value="Genomic_DNA"/>
</dbReference>
<dbReference type="PANTHER" id="PTHR10791:SF224">
    <property type="entry name" value="SUGAR TRANSPORTER SWEET"/>
    <property type="match status" value="1"/>
</dbReference>
<feature type="transmembrane region" description="Helical" evidence="12">
    <location>
        <begin position="106"/>
        <end position="124"/>
    </location>
</feature>
<evidence type="ECO:0000256" key="3">
    <source>
        <dbReference type="ARBA" id="ARBA00007809"/>
    </source>
</evidence>
<evidence type="ECO:0000256" key="9">
    <source>
        <dbReference type="ARBA" id="ARBA00022989"/>
    </source>
</evidence>
<evidence type="ECO:0000256" key="7">
    <source>
        <dbReference type="ARBA" id="ARBA00022692"/>
    </source>
</evidence>
<organism evidence="13 14">
    <name type="scientific">Chlamydomonas eustigma</name>
    <dbReference type="NCBI Taxonomy" id="1157962"/>
    <lineage>
        <taxon>Eukaryota</taxon>
        <taxon>Viridiplantae</taxon>
        <taxon>Chlorophyta</taxon>
        <taxon>core chlorophytes</taxon>
        <taxon>Chlorophyceae</taxon>
        <taxon>CS clade</taxon>
        <taxon>Chlamydomonadales</taxon>
        <taxon>Chlamydomonadaceae</taxon>
        <taxon>Chlamydomonas</taxon>
    </lineage>
</organism>
<keyword evidence="4 12" id="KW-0813">Transport</keyword>
<dbReference type="Gene3D" id="1.20.1280.290">
    <property type="match status" value="2"/>
</dbReference>
<feature type="transmembrane region" description="Helical" evidence="12">
    <location>
        <begin position="192"/>
        <end position="213"/>
    </location>
</feature>
<comment type="caution">
    <text evidence="13">The sequence shown here is derived from an EMBL/GenBank/DDBJ whole genome shotgun (WGS) entry which is preliminary data.</text>
</comment>
<keyword evidence="9 12" id="KW-1133">Transmembrane helix</keyword>
<evidence type="ECO:0000313" key="13">
    <source>
        <dbReference type="EMBL" id="GAX74934.1"/>
    </source>
</evidence>
<name>A0A250WVR7_9CHLO</name>
<evidence type="ECO:0000256" key="12">
    <source>
        <dbReference type="RuleBase" id="RU910715"/>
    </source>
</evidence>
<evidence type="ECO:0000256" key="8">
    <source>
        <dbReference type="ARBA" id="ARBA00022737"/>
    </source>
</evidence>
<comment type="function">
    <text evidence="12">Mediates both low-affinity uptake and efflux of sugar across the membrane.</text>
</comment>
<proteinExistence type="inferred from homology"/>
<dbReference type="Pfam" id="PF03083">
    <property type="entry name" value="MtN3_slv"/>
    <property type="match status" value="2"/>
</dbReference>
<gene>
    <name evidence="13" type="ORF">CEUSTIGMA_g2380.t1</name>
</gene>
<evidence type="ECO:0000256" key="5">
    <source>
        <dbReference type="ARBA" id="ARBA00022475"/>
    </source>
</evidence>
<evidence type="ECO:0000256" key="6">
    <source>
        <dbReference type="ARBA" id="ARBA00022597"/>
    </source>
</evidence>
<evidence type="ECO:0000313" key="14">
    <source>
        <dbReference type="Proteomes" id="UP000232323"/>
    </source>
</evidence>
<dbReference type="GO" id="GO:0005886">
    <property type="term" value="C:plasma membrane"/>
    <property type="evidence" value="ECO:0007669"/>
    <property type="project" value="UniProtKB-SubCell"/>
</dbReference>
<evidence type="ECO:0000256" key="1">
    <source>
        <dbReference type="ARBA" id="ARBA00004651"/>
    </source>
</evidence>
<feature type="transmembrane region" description="Helical" evidence="12">
    <location>
        <begin position="12"/>
        <end position="33"/>
    </location>
</feature>
<evidence type="ECO:0000256" key="10">
    <source>
        <dbReference type="ARBA" id="ARBA00023034"/>
    </source>
</evidence>
<keyword evidence="10" id="KW-0333">Golgi apparatus</keyword>
<sequence>MDDDTKIFLLHHFVPGLGCVVALTMFASPLQAVLSAKKGKFLGDLNPIPFVAIIANCICWMVYGCLNKDPYVIAANEPGMLLGVFMSLVCYGLADLKVRADLERALICFLLVISSTCIYIALLVQDHADQVKMAGYLAVFILLIYYAAPLSVLAKVIQRRNSASLYWPLSVMSCVNGALWLAYGLAVSDLFVWGPNAVGAALGVLQLLLILIFPASKSEDENQDCQEPLVIGDVDSA</sequence>
<keyword evidence="8" id="KW-0677">Repeat</keyword>
<evidence type="ECO:0000256" key="2">
    <source>
        <dbReference type="ARBA" id="ARBA00004653"/>
    </source>
</evidence>
<dbReference type="AlphaFoldDB" id="A0A250WVR7"/>
<evidence type="ECO:0000256" key="11">
    <source>
        <dbReference type="ARBA" id="ARBA00023136"/>
    </source>
</evidence>
<keyword evidence="14" id="KW-1185">Reference proteome</keyword>
<comment type="caution">
    <text evidence="12">Lacks conserved residue(s) required for the propagation of feature annotation.</text>
</comment>
<dbReference type="FunFam" id="1.20.1280.290:FF:000004">
    <property type="entry name" value="Sugar transporter SWEET"/>
    <property type="match status" value="1"/>
</dbReference>